<dbReference type="Proteomes" id="UP000827440">
    <property type="component" value="Segment"/>
</dbReference>
<gene>
    <name evidence="1" type="primary">gp_20553</name>
</gene>
<name>A0AAE7RZC2_9CAUD</name>
<dbReference type="GeneID" id="75691083"/>
<dbReference type="EMBL" id="MZ130484">
    <property type="protein sequence ID" value="QWM90008.1"/>
    <property type="molecule type" value="Genomic_DNA"/>
</dbReference>
<dbReference type="RefSeq" id="YP_010359580.1">
    <property type="nucleotide sequence ID" value="NC_062774.1"/>
</dbReference>
<protein>
    <submittedName>
        <fullName evidence="1">Uncharacterized protein</fullName>
    </submittedName>
</protein>
<accession>A0AAE7RZC2</accession>
<proteinExistence type="predicted"/>
<keyword evidence="2" id="KW-1185">Reference proteome</keyword>
<dbReference type="KEGG" id="vg:75691083"/>
<reference evidence="1 2" key="1">
    <citation type="submission" date="2021-04" db="EMBL/GenBank/DDBJ databases">
        <authorList>
            <person name="Shkoporov A.N."/>
            <person name="Stockdale S.R."/>
            <person name="Guerin E."/>
            <person name="Ross R.P."/>
            <person name="Hill C."/>
        </authorList>
    </citation>
    <scope>NUCLEOTIDE SEQUENCE [LARGE SCALE GENOMIC DNA]</scope>
    <source>
        <strain evidence="2">cr54_1</strain>
    </source>
</reference>
<organism evidence="1 2">
    <name type="scientific">uncultured phage cr54_1</name>
    <dbReference type="NCBI Taxonomy" id="2986398"/>
    <lineage>
        <taxon>Viruses</taxon>
        <taxon>Duplodnaviria</taxon>
        <taxon>Heunggongvirae</taxon>
        <taxon>Uroviricota</taxon>
        <taxon>Caudoviricetes</taxon>
        <taxon>Crassvirales</taxon>
        <taxon>Intestiviridae</taxon>
        <taxon>Churivirinae</taxon>
        <taxon>Jahgtovirus</taxon>
        <taxon>Jahgtovirus intestinalis</taxon>
    </lineage>
</organism>
<evidence type="ECO:0000313" key="1">
    <source>
        <dbReference type="EMBL" id="QWM90008.1"/>
    </source>
</evidence>
<sequence length="109" mass="13173">MKTTHKQMLEFLLIIQRLVRKHCTDLHFSVSTQFKESERVLSYISVHVTIYNFNSNTIKYSRSFSFYIVNDINENNTTLDNLREYVRYEIKHLNKLRKYFKQDSLTGEV</sequence>
<evidence type="ECO:0000313" key="2">
    <source>
        <dbReference type="Proteomes" id="UP000827440"/>
    </source>
</evidence>